<keyword evidence="1" id="KW-1133">Transmembrane helix</keyword>
<reference evidence="2 3" key="1">
    <citation type="submission" date="2017-06" db="EMBL/GenBank/DDBJ databases">
        <title>Genome sequencing of cyanobaciteial culture collection at National Institute for Environmental Studies (NIES).</title>
        <authorList>
            <person name="Hirose Y."/>
            <person name="Shimura Y."/>
            <person name="Fujisawa T."/>
            <person name="Nakamura Y."/>
            <person name="Kawachi M."/>
        </authorList>
    </citation>
    <scope>NUCLEOTIDE SEQUENCE [LARGE SCALE GENOMIC DNA]</scope>
    <source>
        <strain evidence="2 3">NIES-4072</strain>
    </source>
</reference>
<proteinExistence type="predicted"/>
<feature type="transmembrane region" description="Helical" evidence="1">
    <location>
        <begin position="20"/>
        <end position="40"/>
    </location>
</feature>
<evidence type="ECO:0000313" key="2">
    <source>
        <dbReference type="EMBL" id="GBG18214.1"/>
    </source>
</evidence>
<accession>A0A2R5FRE4</accession>
<dbReference type="AlphaFoldDB" id="A0A2R5FRE4"/>
<protein>
    <submittedName>
        <fullName evidence="2">Uncharacterized protein</fullName>
    </submittedName>
</protein>
<gene>
    <name evidence="2" type="ORF">NIES4072_18780</name>
</gene>
<keyword evidence="1" id="KW-0472">Membrane</keyword>
<sequence length="42" mass="4648">MLDQNNSSFEMSIPYPSNFPYPLIFTLVMQSVLIGVLLLAGS</sequence>
<comment type="caution">
    <text evidence="2">The sequence shown here is derived from an EMBL/GenBank/DDBJ whole genome shotgun (WGS) entry which is preliminary data.</text>
</comment>
<evidence type="ECO:0000313" key="3">
    <source>
        <dbReference type="Proteomes" id="UP000245124"/>
    </source>
</evidence>
<dbReference type="Proteomes" id="UP000245124">
    <property type="component" value="Unassembled WGS sequence"/>
</dbReference>
<organism evidence="2 3">
    <name type="scientific">Nostoc commune NIES-4072</name>
    <dbReference type="NCBI Taxonomy" id="2005467"/>
    <lineage>
        <taxon>Bacteria</taxon>
        <taxon>Bacillati</taxon>
        <taxon>Cyanobacteriota</taxon>
        <taxon>Cyanophyceae</taxon>
        <taxon>Nostocales</taxon>
        <taxon>Nostocaceae</taxon>
        <taxon>Nostoc</taxon>
    </lineage>
</organism>
<name>A0A2R5FRE4_NOSCO</name>
<keyword evidence="3" id="KW-1185">Reference proteome</keyword>
<keyword evidence="1" id="KW-0812">Transmembrane</keyword>
<evidence type="ECO:0000256" key="1">
    <source>
        <dbReference type="SAM" id="Phobius"/>
    </source>
</evidence>
<dbReference type="EMBL" id="BDUD01000001">
    <property type="protein sequence ID" value="GBG18214.1"/>
    <property type="molecule type" value="Genomic_DNA"/>
</dbReference>